<protein>
    <recommendedName>
        <fullName evidence="5">Dioxygenase</fullName>
    </recommendedName>
</protein>
<dbReference type="Pfam" id="PF00775">
    <property type="entry name" value="Dioxygenase_C"/>
    <property type="match status" value="1"/>
</dbReference>
<dbReference type="GO" id="GO:0008199">
    <property type="term" value="F:ferric iron binding"/>
    <property type="evidence" value="ECO:0007669"/>
    <property type="project" value="InterPro"/>
</dbReference>
<keyword evidence="4" id="KW-1185">Reference proteome</keyword>
<proteinExistence type="predicted"/>
<dbReference type="Gene3D" id="2.60.130.10">
    <property type="entry name" value="Aromatic compound dioxygenase"/>
    <property type="match status" value="1"/>
</dbReference>
<dbReference type="InterPro" id="IPR025883">
    <property type="entry name" value="Cadherin-like_domain"/>
</dbReference>
<dbReference type="AlphaFoldDB" id="A0A916UVB0"/>
<evidence type="ECO:0000259" key="2">
    <source>
        <dbReference type="Pfam" id="PF12733"/>
    </source>
</evidence>
<evidence type="ECO:0000259" key="1">
    <source>
        <dbReference type="Pfam" id="PF00775"/>
    </source>
</evidence>
<dbReference type="RefSeq" id="WP_188567968.1">
    <property type="nucleotide sequence ID" value="NZ_BMED01000004.1"/>
</dbReference>
<evidence type="ECO:0008006" key="5">
    <source>
        <dbReference type="Google" id="ProtNLM"/>
    </source>
</evidence>
<name>A0A916UVB0_9BURK</name>
<comment type="caution">
    <text evidence="3">The sequence shown here is derived from an EMBL/GenBank/DDBJ whole genome shotgun (WGS) entry which is preliminary data.</text>
</comment>
<dbReference type="GO" id="GO:0016702">
    <property type="term" value="F:oxidoreductase activity, acting on single donors with incorporation of molecular oxygen, incorporation of two atoms of oxygen"/>
    <property type="evidence" value="ECO:0007669"/>
    <property type="project" value="InterPro"/>
</dbReference>
<dbReference type="Pfam" id="PF12733">
    <property type="entry name" value="Cadherin-like"/>
    <property type="match status" value="1"/>
</dbReference>
<dbReference type="Proteomes" id="UP000637423">
    <property type="component" value="Unassembled WGS sequence"/>
</dbReference>
<dbReference type="InterPro" id="IPR000627">
    <property type="entry name" value="Intradiol_dOase_C"/>
</dbReference>
<dbReference type="EMBL" id="BMED01000004">
    <property type="protein sequence ID" value="GGC89619.1"/>
    <property type="molecule type" value="Genomic_DNA"/>
</dbReference>
<dbReference type="SUPFAM" id="SSF49482">
    <property type="entry name" value="Aromatic compound dioxygenase"/>
    <property type="match status" value="1"/>
</dbReference>
<feature type="domain" description="Cadherin-like beta-sandwich-like" evidence="2">
    <location>
        <begin position="55"/>
        <end position="145"/>
    </location>
</feature>
<evidence type="ECO:0000313" key="3">
    <source>
        <dbReference type="EMBL" id="GGC89619.1"/>
    </source>
</evidence>
<dbReference type="PANTHER" id="PTHR34315">
    <property type="match status" value="1"/>
</dbReference>
<gene>
    <name evidence="3" type="ORF">GCM10011396_41050</name>
</gene>
<sequence length="350" mass="35569">MTSPSSGSPRLPARRKAMLLGALSTTTLISCGGGGSSTGSTTNTSATVVSTDARLSALSVSSASLSPAFSSSVNSYTVSVANSVSSISVTPTAGNGATIKVNGIALASGTASGAISLAVGTTGISIVVTAEDGASTNTVSIAATRAAAGSGTNCAIIPQETEGPYPLLAILSNSAIMRKDIRESKTGLPLTLNLTLTNVNQLCAPITNAAVYIWHCDKDGGYSGYSSQQNGNHQGETYLRGIQITDANGQVSFTTVYPGWYAGRVTHIHAQVYINDNLSVTATATTQFAFSETINTAVYNTALYTHGQNTSVPTNASDQVFSDGYSTQLLSLSGDTANGYVASLTMSIAA</sequence>
<dbReference type="InterPro" id="IPR015889">
    <property type="entry name" value="Intradiol_dOase_core"/>
</dbReference>
<accession>A0A916UVB0</accession>
<reference evidence="3" key="1">
    <citation type="journal article" date="2014" name="Int. J. Syst. Evol. Microbiol.">
        <title>Complete genome sequence of Corynebacterium casei LMG S-19264T (=DSM 44701T), isolated from a smear-ripened cheese.</title>
        <authorList>
            <consortium name="US DOE Joint Genome Institute (JGI-PGF)"/>
            <person name="Walter F."/>
            <person name="Albersmeier A."/>
            <person name="Kalinowski J."/>
            <person name="Ruckert C."/>
        </authorList>
    </citation>
    <scope>NUCLEOTIDE SEQUENCE</scope>
    <source>
        <strain evidence="3">CGMCC 1.10998</strain>
    </source>
</reference>
<reference evidence="3" key="2">
    <citation type="submission" date="2020-09" db="EMBL/GenBank/DDBJ databases">
        <authorList>
            <person name="Sun Q."/>
            <person name="Zhou Y."/>
        </authorList>
    </citation>
    <scope>NUCLEOTIDE SEQUENCE</scope>
    <source>
        <strain evidence="3">CGMCC 1.10998</strain>
    </source>
</reference>
<organism evidence="3 4">
    <name type="scientific">Undibacterium terreum</name>
    <dbReference type="NCBI Taxonomy" id="1224302"/>
    <lineage>
        <taxon>Bacteria</taxon>
        <taxon>Pseudomonadati</taxon>
        <taxon>Pseudomonadota</taxon>
        <taxon>Betaproteobacteria</taxon>
        <taxon>Burkholderiales</taxon>
        <taxon>Oxalobacteraceae</taxon>
        <taxon>Undibacterium</taxon>
    </lineage>
</organism>
<evidence type="ECO:0000313" key="4">
    <source>
        <dbReference type="Proteomes" id="UP000637423"/>
    </source>
</evidence>
<feature type="domain" description="Intradiol ring-cleavage dioxygenases" evidence="1">
    <location>
        <begin position="181"/>
        <end position="265"/>
    </location>
</feature>
<dbReference type="PANTHER" id="PTHR34315:SF1">
    <property type="entry name" value="INTRADIOL RING-CLEAVAGE DIOXYGENASES DOMAIN-CONTAINING PROTEIN-RELATED"/>
    <property type="match status" value="1"/>
</dbReference>